<evidence type="ECO:0000256" key="1">
    <source>
        <dbReference type="SAM" id="SignalP"/>
    </source>
</evidence>
<dbReference type="NCBIfam" id="TIGR02595">
    <property type="entry name" value="PEP_CTERM"/>
    <property type="match status" value="1"/>
</dbReference>
<feature type="signal peptide" evidence="1">
    <location>
        <begin position="1"/>
        <end position="21"/>
    </location>
</feature>
<dbReference type="OrthoDB" id="8757098at2"/>
<gene>
    <name evidence="3" type="ORF">GJV26_24685</name>
</gene>
<evidence type="ECO:0000313" key="3">
    <source>
        <dbReference type="EMBL" id="MUI15627.1"/>
    </source>
</evidence>
<accession>A0A6I3XGL6</accession>
<dbReference type="RefSeq" id="WP_155711295.1">
    <property type="nucleotide sequence ID" value="NZ_BMWU01000069.1"/>
</dbReference>
<dbReference type="Proteomes" id="UP000431684">
    <property type="component" value="Unassembled WGS sequence"/>
</dbReference>
<keyword evidence="4" id="KW-1185">Reference proteome</keyword>
<evidence type="ECO:0000259" key="2">
    <source>
        <dbReference type="Pfam" id="PF07589"/>
    </source>
</evidence>
<keyword evidence="1" id="KW-0732">Signal</keyword>
<protein>
    <submittedName>
        <fullName evidence="3">PEP-CTERM sorting domain-containing protein</fullName>
    </submittedName>
</protein>
<dbReference type="AlphaFoldDB" id="A0A6I3XGL6"/>
<dbReference type="Pfam" id="PF07589">
    <property type="entry name" value="PEP-CTERM"/>
    <property type="match status" value="1"/>
</dbReference>
<organism evidence="3 4">
    <name type="scientific">Pseudoduganella dura</name>
    <dbReference type="NCBI Taxonomy" id="321982"/>
    <lineage>
        <taxon>Bacteria</taxon>
        <taxon>Pseudomonadati</taxon>
        <taxon>Pseudomonadota</taxon>
        <taxon>Betaproteobacteria</taxon>
        <taxon>Burkholderiales</taxon>
        <taxon>Oxalobacteraceae</taxon>
        <taxon>Telluria group</taxon>
        <taxon>Pseudoduganella</taxon>
    </lineage>
</organism>
<proteinExistence type="predicted"/>
<dbReference type="EMBL" id="WNWM01000002">
    <property type="protein sequence ID" value="MUI15627.1"/>
    <property type="molecule type" value="Genomic_DNA"/>
</dbReference>
<dbReference type="InterPro" id="IPR013424">
    <property type="entry name" value="Ice-binding_C"/>
</dbReference>
<name>A0A6I3XGL6_9BURK</name>
<reference evidence="3 4" key="1">
    <citation type="submission" date="2019-11" db="EMBL/GenBank/DDBJ databases">
        <title>Draft Genome Sequences of Six Type Strains of the Genus Massilia.</title>
        <authorList>
            <person name="Miess H."/>
            <person name="Frediansyah A."/>
            <person name="Goeker M."/>
            <person name="Gross H."/>
        </authorList>
    </citation>
    <scope>NUCLEOTIDE SEQUENCE [LARGE SCALE GENOMIC DNA]</scope>
    <source>
        <strain evidence="3 4">DSM 17513</strain>
    </source>
</reference>
<dbReference type="NCBIfam" id="NF038126">
    <property type="entry name" value="PEP_CTERM_FxDxF"/>
    <property type="match status" value="1"/>
</dbReference>
<feature type="domain" description="Ice-binding protein C-terminal" evidence="2">
    <location>
        <begin position="139"/>
        <end position="163"/>
    </location>
</feature>
<comment type="caution">
    <text evidence="3">The sequence shown here is derived from an EMBL/GenBank/DDBJ whole genome shotgun (WGS) entry which is preliminary data.</text>
</comment>
<feature type="chain" id="PRO_5026247972" evidence="1">
    <location>
        <begin position="22"/>
        <end position="165"/>
    </location>
</feature>
<sequence length="165" mass="16854">MKLQSLVLAAALTGTFGGASAATIDIELKGGPVFWTTHEIGATHTAGAFSDTFTFSDYSAAASYVTGGLVNTATFVSDITFTGATLNGINVSYGNLFAWSGVGFAEKVTGPLTLTIEGFVKAKGSNTASYGGVFTAISAVPEPSTYGMLIGGMGVLAFAARRRKQ</sequence>
<evidence type="ECO:0000313" key="4">
    <source>
        <dbReference type="Proteomes" id="UP000431684"/>
    </source>
</evidence>